<evidence type="ECO:0000313" key="3">
    <source>
        <dbReference type="Proteomes" id="UP000254191"/>
    </source>
</evidence>
<organism evidence="2 3">
    <name type="scientific">Proteus mirabilis</name>
    <dbReference type="NCBI Taxonomy" id="584"/>
    <lineage>
        <taxon>Bacteria</taxon>
        <taxon>Pseudomonadati</taxon>
        <taxon>Pseudomonadota</taxon>
        <taxon>Gammaproteobacteria</taxon>
        <taxon>Enterobacterales</taxon>
        <taxon>Morganellaceae</taxon>
        <taxon>Proteus</taxon>
    </lineage>
</organism>
<proteinExistence type="predicted"/>
<keyword evidence="2" id="KW-0449">Lipoprotein</keyword>
<evidence type="ECO:0000313" key="2">
    <source>
        <dbReference type="EMBL" id="SUC40842.1"/>
    </source>
</evidence>
<dbReference type="EMBL" id="UGTS01000006">
    <property type="protein sequence ID" value="SUC40842.1"/>
    <property type="molecule type" value="Genomic_DNA"/>
</dbReference>
<sequence length="68" mass="7852">MQLPANSQLSDDMKVWLIIPDDDLHRSYLVTQNFRTIMHWNSSYFFALSIVTMADGVANKINTLPTQH</sequence>
<protein>
    <submittedName>
        <fullName evidence="2">Lipoprotein</fullName>
    </submittedName>
</protein>
<dbReference type="Proteomes" id="UP000254191">
    <property type="component" value="Unassembled WGS sequence"/>
</dbReference>
<dbReference type="InterPro" id="IPR031304">
    <property type="entry name" value="SLT_2"/>
</dbReference>
<name>A0A379GIR5_PROMI</name>
<gene>
    <name evidence="2" type="ORF">NCTC11938_05144</name>
</gene>
<evidence type="ECO:0000259" key="1">
    <source>
        <dbReference type="Pfam" id="PF13406"/>
    </source>
</evidence>
<dbReference type="InterPro" id="IPR023346">
    <property type="entry name" value="Lysozyme-like_dom_sf"/>
</dbReference>
<dbReference type="SUPFAM" id="SSF53955">
    <property type="entry name" value="Lysozyme-like"/>
    <property type="match status" value="1"/>
</dbReference>
<dbReference type="AlphaFoldDB" id="A0A379GIR5"/>
<accession>A0A379GIR5</accession>
<feature type="domain" description="Transglycosylase SLT" evidence="1">
    <location>
        <begin position="10"/>
        <end position="55"/>
    </location>
</feature>
<dbReference type="Pfam" id="PF13406">
    <property type="entry name" value="SLT_2"/>
    <property type="match status" value="1"/>
</dbReference>
<reference evidence="2 3" key="1">
    <citation type="submission" date="2018-06" db="EMBL/GenBank/DDBJ databases">
        <authorList>
            <consortium name="Pathogen Informatics"/>
            <person name="Doyle S."/>
        </authorList>
    </citation>
    <scope>NUCLEOTIDE SEQUENCE [LARGE SCALE GENOMIC DNA]</scope>
    <source>
        <strain evidence="2 3">NCTC11938</strain>
    </source>
</reference>
<dbReference type="Gene3D" id="1.10.530.10">
    <property type="match status" value="1"/>
</dbReference>